<dbReference type="EMBL" id="FXBL01000004">
    <property type="protein sequence ID" value="SMH56468.1"/>
    <property type="molecule type" value="Genomic_DNA"/>
</dbReference>
<dbReference type="PANTHER" id="PTHR43664:SF1">
    <property type="entry name" value="BETA-METHYLMALYL-COA DEHYDRATASE"/>
    <property type="match status" value="1"/>
</dbReference>
<dbReference type="Gene3D" id="3.10.129.10">
    <property type="entry name" value="Hotdog Thioesterase"/>
    <property type="match status" value="1"/>
</dbReference>
<name>A0A1X7PWJ6_9HYPH</name>
<dbReference type="OrthoDB" id="9796589at2"/>
<organism evidence="1 2">
    <name type="scientific">Mesorhizobium australicum</name>
    <dbReference type="NCBI Taxonomy" id="536018"/>
    <lineage>
        <taxon>Bacteria</taxon>
        <taxon>Pseudomonadati</taxon>
        <taxon>Pseudomonadota</taxon>
        <taxon>Alphaproteobacteria</taxon>
        <taxon>Hyphomicrobiales</taxon>
        <taxon>Phyllobacteriaceae</taxon>
        <taxon>Mesorhizobium</taxon>
    </lineage>
</organism>
<dbReference type="GO" id="GO:0016829">
    <property type="term" value="F:lyase activity"/>
    <property type="evidence" value="ECO:0007669"/>
    <property type="project" value="InterPro"/>
</dbReference>
<evidence type="ECO:0000313" key="1">
    <source>
        <dbReference type="EMBL" id="SMH56468.1"/>
    </source>
</evidence>
<dbReference type="AlphaFoldDB" id="A0A1X7PWJ6"/>
<dbReference type="CDD" id="cd03451">
    <property type="entry name" value="FkbR2"/>
    <property type="match status" value="1"/>
</dbReference>
<proteinExistence type="predicted"/>
<dbReference type="SUPFAM" id="SSF54637">
    <property type="entry name" value="Thioesterase/thiol ester dehydrase-isomerase"/>
    <property type="match status" value="1"/>
</dbReference>
<dbReference type="RefSeq" id="WP_085467123.1">
    <property type="nucleotide sequence ID" value="NZ_FXBL01000004.1"/>
</dbReference>
<dbReference type="InterPro" id="IPR048274">
    <property type="entry name" value="MC_hydratase"/>
</dbReference>
<dbReference type="InterPro" id="IPR029069">
    <property type="entry name" value="HotDog_dom_sf"/>
</dbReference>
<dbReference type="Proteomes" id="UP000193083">
    <property type="component" value="Unassembled WGS sequence"/>
</dbReference>
<keyword evidence="2" id="KW-1185">Reference proteome</keyword>
<dbReference type="PANTHER" id="PTHR43664">
    <property type="entry name" value="MONOAMINE OXIDASE-RELATED"/>
    <property type="match status" value="1"/>
</dbReference>
<gene>
    <name evidence="1" type="ORF">SAMN02982922_5547</name>
</gene>
<accession>A0A1X7PWJ6</accession>
<dbReference type="InterPro" id="IPR052342">
    <property type="entry name" value="MCH/BMMD"/>
</dbReference>
<protein>
    <submittedName>
        <fullName evidence="1">Acyl dehydratase</fullName>
    </submittedName>
</protein>
<sequence length="165" mass="18510">MPDDIVAQLRSRAQFWGRGNSYEDFAVGQVFRHHWGRTLTQGDNVLFTTLTLHYNPIYFNEEYARAEGRSGLVVCPLLLFGTVFGLSVEDLSEIGGPFLGVDDLTYARPVIVGETVYAESTVTACRTTESRPDYGIVTWRTRGHTVAGETLIEFTRSNLVRKRDG</sequence>
<evidence type="ECO:0000313" key="2">
    <source>
        <dbReference type="Proteomes" id="UP000193083"/>
    </source>
</evidence>
<dbReference type="Pfam" id="PF19315">
    <property type="entry name" value="MC_hydratase"/>
    <property type="match status" value="1"/>
</dbReference>
<reference evidence="1 2" key="1">
    <citation type="submission" date="2017-04" db="EMBL/GenBank/DDBJ databases">
        <authorList>
            <person name="Afonso C.L."/>
            <person name="Miller P.J."/>
            <person name="Scott M.A."/>
            <person name="Spackman E."/>
            <person name="Goraichik I."/>
            <person name="Dimitrov K.M."/>
            <person name="Suarez D.L."/>
            <person name="Swayne D.E."/>
        </authorList>
    </citation>
    <scope>NUCLEOTIDE SEQUENCE [LARGE SCALE GENOMIC DNA]</scope>
    <source>
        <strain evidence="1 2">B5P</strain>
    </source>
</reference>